<dbReference type="Gene3D" id="2.60.40.10">
    <property type="entry name" value="Immunoglobulins"/>
    <property type="match status" value="1"/>
</dbReference>
<reference evidence="2" key="2">
    <citation type="submission" date="2019-02" db="EMBL/GenBank/DDBJ databases">
        <authorList>
            <person name="Chen S.-C."/>
            <person name="Chien H.-H."/>
            <person name="Lai M.-C."/>
        </authorList>
    </citation>
    <scope>NUCLEOTIDE SEQUENCE</scope>
    <source>
        <strain evidence="2">N2F9704</strain>
    </source>
</reference>
<dbReference type="FunFam" id="2.60.40.10:FF:000270">
    <property type="entry name" value="Cell surface protein"/>
    <property type="match status" value="1"/>
</dbReference>
<dbReference type="CDD" id="cd00146">
    <property type="entry name" value="PKD"/>
    <property type="match status" value="1"/>
</dbReference>
<feature type="domain" description="PKD" evidence="1">
    <location>
        <begin position="108"/>
        <end position="191"/>
    </location>
</feature>
<gene>
    <name evidence="2" type="ORF">RJ40_09690</name>
</gene>
<accession>A0A8A3S8I6</accession>
<dbReference type="InterPro" id="IPR050753">
    <property type="entry name" value="Peptidase_M14_domain"/>
</dbReference>
<dbReference type="InterPro" id="IPR035986">
    <property type="entry name" value="PKD_dom_sf"/>
</dbReference>
<evidence type="ECO:0000313" key="3">
    <source>
        <dbReference type="Proteomes" id="UP001042704"/>
    </source>
</evidence>
<dbReference type="GO" id="GO:0016485">
    <property type="term" value="P:protein processing"/>
    <property type="evidence" value="ECO:0007669"/>
    <property type="project" value="TreeGrafter"/>
</dbReference>
<dbReference type="GO" id="GO:0006518">
    <property type="term" value="P:peptide metabolic process"/>
    <property type="evidence" value="ECO:0007669"/>
    <property type="project" value="TreeGrafter"/>
</dbReference>
<dbReference type="Proteomes" id="UP001042704">
    <property type="component" value="Chromosome"/>
</dbReference>
<dbReference type="AlphaFoldDB" id="A0A8A3S8I6"/>
<evidence type="ECO:0000259" key="1">
    <source>
        <dbReference type="PROSITE" id="PS50093"/>
    </source>
</evidence>
<dbReference type="PANTHER" id="PTHR11532:SF57">
    <property type="entry name" value="CARBOXYPEPTIDASE D, B"/>
    <property type="match status" value="1"/>
</dbReference>
<evidence type="ECO:0000313" key="2">
    <source>
        <dbReference type="EMBL" id="QSZ68425.1"/>
    </source>
</evidence>
<dbReference type="PROSITE" id="PS50093">
    <property type="entry name" value="PKD"/>
    <property type="match status" value="1"/>
</dbReference>
<sequence>MLAHLDNDALADGRIMLYHDGGDPLEKGHFQILLDGRDRTADFTTFDGSGDWNAWRNGDVLLLDLEGGEVPADIRITADGVRENGSTWLLHILRDSTSAGPTVTPTPVRAAFTADPAAGATPLTVRFTDLSTGSPTSWSWDFGDGETSTEQHPAHTYDTPGTCTVTLTARNSAGSDTTSRTITVTAPPAETLDITLITAPPKGGTLNDRSSLAFTVTGSWSYIQVGGKYLALSPGDRVEFTLIGDQKGKLFATGYTITSFEFPDVQVTVNDEIVGEGAIGFGEIWISRYDNPVSTLTLSIEPETAWTSLLVDGRVILEDWDDGHGIVLSTLMPDSMGVMNLDLTGIGQIQKQVFYQGGAERYALV</sequence>
<dbReference type="KEGG" id="maqe:RJ40_09690"/>
<dbReference type="GO" id="GO:0004181">
    <property type="term" value="F:metallocarboxypeptidase activity"/>
    <property type="evidence" value="ECO:0007669"/>
    <property type="project" value="TreeGrafter"/>
</dbReference>
<dbReference type="SUPFAM" id="SSF49299">
    <property type="entry name" value="PKD domain"/>
    <property type="match status" value="1"/>
</dbReference>
<name>A0A8A3S8I6_9EURY</name>
<dbReference type="InterPro" id="IPR022409">
    <property type="entry name" value="PKD/Chitinase_dom"/>
</dbReference>
<organism evidence="2 3">
    <name type="scientific">Methanofollis aquaemaris</name>
    <dbReference type="NCBI Taxonomy" id="126734"/>
    <lineage>
        <taxon>Archaea</taxon>
        <taxon>Methanobacteriati</taxon>
        <taxon>Methanobacteriota</taxon>
        <taxon>Stenosarchaea group</taxon>
        <taxon>Methanomicrobia</taxon>
        <taxon>Methanomicrobiales</taxon>
        <taxon>Methanomicrobiaceae</taxon>
        <taxon>Methanofollis</taxon>
    </lineage>
</organism>
<dbReference type="EMBL" id="CP036172">
    <property type="protein sequence ID" value="QSZ68425.1"/>
    <property type="molecule type" value="Genomic_DNA"/>
</dbReference>
<keyword evidence="3" id="KW-1185">Reference proteome</keyword>
<dbReference type="PANTHER" id="PTHR11532">
    <property type="entry name" value="PROTEASE M14 CARBOXYPEPTIDASE"/>
    <property type="match status" value="1"/>
</dbReference>
<proteinExistence type="predicted"/>
<dbReference type="Pfam" id="PF18911">
    <property type="entry name" value="PKD_4"/>
    <property type="match status" value="1"/>
</dbReference>
<protein>
    <submittedName>
        <fullName evidence="2">PKD domain-containing protein</fullName>
    </submittedName>
</protein>
<dbReference type="InterPro" id="IPR000601">
    <property type="entry name" value="PKD_dom"/>
</dbReference>
<reference evidence="2" key="1">
    <citation type="journal article" date="2001" name="Int. J. Syst. Evol. Microbiol.">
        <title>Methanofollis aquaemaris sp. nov., a methanogen isolated from an aquaculture fish pond.</title>
        <authorList>
            <person name="Lai M.C."/>
            <person name="Chen S.C."/>
        </authorList>
    </citation>
    <scope>NUCLEOTIDE SEQUENCE</scope>
    <source>
        <strain evidence="2">N2F9704</strain>
    </source>
</reference>
<dbReference type="InterPro" id="IPR013783">
    <property type="entry name" value="Ig-like_fold"/>
</dbReference>
<dbReference type="GO" id="GO:0005615">
    <property type="term" value="C:extracellular space"/>
    <property type="evidence" value="ECO:0007669"/>
    <property type="project" value="TreeGrafter"/>
</dbReference>
<dbReference type="SMART" id="SM00089">
    <property type="entry name" value="PKD"/>
    <property type="match status" value="1"/>
</dbReference>